<dbReference type="OrthoDB" id="9796486at2"/>
<dbReference type="EMBL" id="PDOB01000023">
    <property type="protein sequence ID" value="PIL39141.1"/>
    <property type="molecule type" value="Genomic_DNA"/>
</dbReference>
<sequence>MDFNFPDDGRIADFETLEQLFGKPVLTARQESDRLHARFRDFVEGAPFMILATTGANGLDASAKGDAGGFVRVLDDKTLLIPERGGNGRNDSVRNIVGDPRVALTFLIPGNNDLLRVNGRAFVSVAPDLLEQFDRLPRCVIVVSVDEVFSQCSRAVEQSKLWASNC</sequence>
<accession>A0A2G8SZE3</accession>
<comment type="caution">
    <text evidence="2">The sequence shown here is derived from an EMBL/GenBank/DDBJ whole genome shotgun (WGS) entry which is preliminary data.</text>
</comment>
<name>A0A2G8SZE3_9BURK</name>
<dbReference type="PANTHER" id="PTHR42815:SF2">
    <property type="entry name" value="FAD-BINDING, PUTATIVE (AFU_ORTHOLOGUE AFUA_6G07600)-RELATED"/>
    <property type="match status" value="1"/>
</dbReference>
<dbReference type="AlphaFoldDB" id="A0A2G8SZE3"/>
<dbReference type="Proteomes" id="UP000228593">
    <property type="component" value="Unassembled WGS sequence"/>
</dbReference>
<dbReference type="InterPro" id="IPR012349">
    <property type="entry name" value="Split_barrel_FMN-bd"/>
</dbReference>
<dbReference type="RefSeq" id="WP_099916666.1">
    <property type="nucleotide sequence ID" value="NZ_BMHS01000021.1"/>
</dbReference>
<dbReference type="Pfam" id="PF01243">
    <property type="entry name" value="PNPOx_N"/>
    <property type="match status" value="1"/>
</dbReference>
<dbReference type="SUPFAM" id="SSF50475">
    <property type="entry name" value="FMN-binding split barrel"/>
    <property type="match status" value="1"/>
</dbReference>
<protein>
    <recommendedName>
        <fullName evidence="1">Pyridoxamine 5'-phosphate oxidase N-terminal domain-containing protein</fullName>
    </recommendedName>
</protein>
<gene>
    <name evidence="2" type="ORF">CR103_14355</name>
</gene>
<evidence type="ECO:0000313" key="2">
    <source>
        <dbReference type="EMBL" id="PIL39141.1"/>
    </source>
</evidence>
<dbReference type="InterPro" id="IPR024029">
    <property type="entry name" value="Pyridox_Oxase_FMN-dep"/>
</dbReference>
<dbReference type="NCBIfam" id="TIGR04025">
    <property type="entry name" value="PPOX_FMN_DR2398"/>
    <property type="match status" value="1"/>
</dbReference>
<proteinExistence type="predicted"/>
<reference evidence="2 3" key="1">
    <citation type="submission" date="2017-10" db="EMBL/GenBank/DDBJ databases">
        <title>Massilia psychrophilum sp. nov., a novel purple-pigmented bacterium isolated from Tianshan glacier, Xinjiang Municipality, China.</title>
        <authorList>
            <person name="Wang H."/>
        </authorList>
    </citation>
    <scope>NUCLEOTIDE SEQUENCE [LARGE SCALE GENOMIC DNA]</scope>
    <source>
        <strain evidence="2 3">JCM 30813</strain>
    </source>
</reference>
<feature type="domain" description="Pyridoxamine 5'-phosphate oxidase N-terminal" evidence="1">
    <location>
        <begin position="36"/>
        <end position="151"/>
    </location>
</feature>
<organism evidence="2 3">
    <name type="scientific">Massilia psychrophila</name>
    <dbReference type="NCBI Taxonomy" id="1603353"/>
    <lineage>
        <taxon>Bacteria</taxon>
        <taxon>Pseudomonadati</taxon>
        <taxon>Pseudomonadota</taxon>
        <taxon>Betaproteobacteria</taxon>
        <taxon>Burkholderiales</taxon>
        <taxon>Oxalobacteraceae</taxon>
        <taxon>Telluria group</taxon>
        <taxon>Massilia</taxon>
    </lineage>
</organism>
<dbReference type="Gene3D" id="2.30.110.10">
    <property type="entry name" value="Electron Transport, Fmn-binding Protein, Chain A"/>
    <property type="match status" value="1"/>
</dbReference>
<evidence type="ECO:0000259" key="1">
    <source>
        <dbReference type="Pfam" id="PF01243"/>
    </source>
</evidence>
<dbReference type="InterPro" id="IPR011576">
    <property type="entry name" value="Pyridox_Oxase_N"/>
</dbReference>
<dbReference type="PANTHER" id="PTHR42815">
    <property type="entry name" value="FAD-BINDING, PUTATIVE (AFU_ORTHOLOGUE AFUA_6G07600)-RELATED"/>
    <property type="match status" value="1"/>
</dbReference>
<evidence type="ECO:0000313" key="3">
    <source>
        <dbReference type="Proteomes" id="UP000228593"/>
    </source>
</evidence>
<keyword evidence="3" id="KW-1185">Reference proteome</keyword>